<proteinExistence type="inferred from homology"/>
<comment type="cofactor">
    <cofactor evidence="6">
        <name>Zn(2+)</name>
        <dbReference type="ChEBI" id="CHEBI:29105"/>
    </cofactor>
    <text evidence="6">Binds 1 zinc ion per subunit.</text>
</comment>
<feature type="transmembrane region" description="Helical" evidence="8">
    <location>
        <begin position="130"/>
        <end position="150"/>
    </location>
</feature>
<evidence type="ECO:0000313" key="12">
    <source>
        <dbReference type="Proteomes" id="UP000231501"/>
    </source>
</evidence>
<feature type="domain" description="DUF7092" evidence="10">
    <location>
        <begin position="23"/>
        <end position="121"/>
    </location>
</feature>
<dbReference type="InterPro" id="IPR051156">
    <property type="entry name" value="Mito/Outer_Membr_Metalloprot"/>
</dbReference>
<dbReference type="InterPro" id="IPR055518">
    <property type="entry name" value="DUF7092"/>
</dbReference>
<keyword evidence="1 6" id="KW-0645">Protease</keyword>
<comment type="similarity">
    <text evidence="6">Belongs to the peptidase M48 family.</text>
</comment>
<dbReference type="Pfam" id="PF23368">
    <property type="entry name" value="DUF7092"/>
    <property type="match status" value="1"/>
</dbReference>
<evidence type="ECO:0000259" key="10">
    <source>
        <dbReference type="Pfam" id="PF23368"/>
    </source>
</evidence>
<comment type="caution">
    <text evidence="11">The sequence shown here is derived from an EMBL/GenBank/DDBJ whole genome shotgun (WGS) entry which is preliminary data.</text>
</comment>
<keyword evidence="4 6" id="KW-0862">Zinc</keyword>
<dbReference type="InterPro" id="IPR001915">
    <property type="entry name" value="Peptidase_M48"/>
</dbReference>
<evidence type="ECO:0000256" key="1">
    <source>
        <dbReference type="ARBA" id="ARBA00022670"/>
    </source>
</evidence>
<name>A0A2G9C6C6_9BURK</name>
<keyword evidence="8" id="KW-0472">Membrane</keyword>
<keyword evidence="3 6" id="KW-0378">Hydrolase</keyword>
<dbReference type="PANTHER" id="PTHR22726:SF1">
    <property type="entry name" value="METALLOENDOPEPTIDASE OMA1, MITOCHONDRIAL"/>
    <property type="match status" value="1"/>
</dbReference>
<dbReference type="EMBL" id="PEOG01000048">
    <property type="protein sequence ID" value="PIM51983.1"/>
    <property type="molecule type" value="Genomic_DNA"/>
</dbReference>
<organism evidence="11 12">
    <name type="scientific">Roseateles chitinivorans</name>
    <dbReference type="NCBI Taxonomy" id="2917965"/>
    <lineage>
        <taxon>Bacteria</taxon>
        <taxon>Pseudomonadati</taxon>
        <taxon>Pseudomonadota</taxon>
        <taxon>Betaproteobacteria</taxon>
        <taxon>Burkholderiales</taxon>
        <taxon>Sphaerotilaceae</taxon>
        <taxon>Roseateles</taxon>
    </lineage>
</organism>
<protein>
    <submittedName>
        <fullName evidence="11">Uncharacterized protein</fullName>
    </submittedName>
</protein>
<feature type="region of interest" description="Disordered" evidence="7">
    <location>
        <begin position="51"/>
        <end position="73"/>
    </location>
</feature>
<dbReference type="Gene3D" id="3.30.2010.10">
    <property type="entry name" value="Metalloproteases ('zincins'), catalytic domain"/>
    <property type="match status" value="1"/>
</dbReference>
<evidence type="ECO:0000256" key="2">
    <source>
        <dbReference type="ARBA" id="ARBA00022723"/>
    </source>
</evidence>
<dbReference type="GO" id="GO:0016020">
    <property type="term" value="C:membrane"/>
    <property type="evidence" value="ECO:0007669"/>
    <property type="project" value="TreeGrafter"/>
</dbReference>
<gene>
    <name evidence="11" type="ORF">CS062_16905</name>
</gene>
<evidence type="ECO:0000256" key="5">
    <source>
        <dbReference type="ARBA" id="ARBA00023049"/>
    </source>
</evidence>
<evidence type="ECO:0000256" key="6">
    <source>
        <dbReference type="RuleBase" id="RU003983"/>
    </source>
</evidence>
<evidence type="ECO:0000256" key="4">
    <source>
        <dbReference type="ARBA" id="ARBA00022833"/>
    </source>
</evidence>
<dbReference type="AlphaFoldDB" id="A0A2G9C6C6"/>
<keyword evidence="12" id="KW-1185">Reference proteome</keyword>
<evidence type="ECO:0000256" key="8">
    <source>
        <dbReference type="SAM" id="Phobius"/>
    </source>
</evidence>
<dbReference type="PANTHER" id="PTHR22726">
    <property type="entry name" value="METALLOENDOPEPTIDASE OMA1"/>
    <property type="match status" value="1"/>
</dbReference>
<dbReference type="GO" id="GO:0004222">
    <property type="term" value="F:metalloendopeptidase activity"/>
    <property type="evidence" value="ECO:0007669"/>
    <property type="project" value="InterPro"/>
</dbReference>
<dbReference type="Pfam" id="PF01435">
    <property type="entry name" value="Peptidase_M48"/>
    <property type="match status" value="1"/>
</dbReference>
<dbReference type="CDD" id="cd07332">
    <property type="entry name" value="M48C_Oma1_like"/>
    <property type="match status" value="1"/>
</dbReference>
<dbReference type="GO" id="GO:0051603">
    <property type="term" value="P:proteolysis involved in protein catabolic process"/>
    <property type="evidence" value="ECO:0007669"/>
    <property type="project" value="TreeGrafter"/>
</dbReference>
<keyword evidence="5 6" id="KW-0482">Metalloprotease</keyword>
<keyword evidence="8" id="KW-1133">Transmembrane helix</keyword>
<evidence type="ECO:0000313" key="11">
    <source>
        <dbReference type="EMBL" id="PIM51983.1"/>
    </source>
</evidence>
<sequence>MPSAWTSAGERGDIAMRSQTYTATARWFDGVENRPQEVRVRLSRNHLEFMPWPPRPQASSSMPPSEAELAASRPSLPGLRRYTRKGLTVGEWWRGSPTPVGLPDGGTLWIPPDSAMGRALGGQSLTTQLISSWAMVLCCLVALIALVAWFDRQGAGLLARVALPLVPKQLDIAVGDKVEQEVTARWLKPSTVPAARQAALRQRFEDIAGRVFPGQPAKLRFARLGERGGFNAFALPNGTLFLLDGMTQDLTDDELMAVLGHEAGHVKHRHAMRHLVQGVGLVAVAGVVMGDFSTVAASSMASVQTLRYGRNAEREADAEAQRLILREHLPNETLVGVWLKLRDAMRRDGHTSEGVEWLSSHPPISERLESARRAAQNADPVR</sequence>
<keyword evidence="8" id="KW-0812">Transmembrane</keyword>
<keyword evidence="2" id="KW-0479">Metal-binding</keyword>
<evidence type="ECO:0000256" key="3">
    <source>
        <dbReference type="ARBA" id="ARBA00022801"/>
    </source>
</evidence>
<accession>A0A2G9C6C6</accession>
<evidence type="ECO:0000259" key="9">
    <source>
        <dbReference type="Pfam" id="PF01435"/>
    </source>
</evidence>
<dbReference type="Proteomes" id="UP000231501">
    <property type="component" value="Unassembled WGS sequence"/>
</dbReference>
<evidence type="ECO:0000256" key="7">
    <source>
        <dbReference type="SAM" id="MobiDB-lite"/>
    </source>
</evidence>
<feature type="domain" description="Peptidase M48" evidence="9">
    <location>
        <begin position="195"/>
        <end position="373"/>
    </location>
</feature>
<dbReference type="GO" id="GO:0046872">
    <property type="term" value="F:metal ion binding"/>
    <property type="evidence" value="ECO:0007669"/>
    <property type="project" value="UniProtKB-KW"/>
</dbReference>
<reference evidence="11 12" key="1">
    <citation type="submission" date="2017-11" db="EMBL/GenBank/DDBJ databases">
        <title>Draft genome sequence of Mitsuaria sp. HWN-4.</title>
        <authorList>
            <person name="Gundlapally S.R."/>
        </authorList>
    </citation>
    <scope>NUCLEOTIDE SEQUENCE [LARGE SCALE GENOMIC DNA]</scope>
    <source>
        <strain evidence="11 12">HWN-4</strain>
    </source>
</reference>